<keyword evidence="3" id="KW-1185">Reference proteome</keyword>
<dbReference type="GO" id="GO:0030170">
    <property type="term" value="F:pyridoxal phosphate binding"/>
    <property type="evidence" value="ECO:0007669"/>
    <property type="project" value="InterPro"/>
</dbReference>
<dbReference type="InterPro" id="IPR011037">
    <property type="entry name" value="Pyrv_Knase-like_insert_dom_sf"/>
</dbReference>
<organism evidence="2 3">
    <name type="scientific">Thalassococcus halodurans</name>
    <dbReference type="NCBI Taxonomy" id="373675"/>
    <lineage>
        <taxon>Bacteria</taxon>
        <taxon>Pseudomonadati</taxon>
        <taxon>Pseudomonadota</taxon>
        <taxon>Alphaproteobacteria</taxon>
        <taxon>Rhodobacterales</taxon>
        <taxon>Roseobacteraceae</taxon>
        <taxon>Thalassococcus</taxon>
    </lineage>
</organism>
<dbReference type="InterPro" id="IPR005303">
    <property type="entry name" value="MOCOS_middle"/>
</dbReference>
<dbReference type="SUPFAM" id="SSF50800">
    <property type="entry name" value="PK beta-barrel domain-like"/>
    <property type="match status" value="1"/>
</dbReference>
<reference evidence="2 3" key="1">
    <citation type="submission" date="2016-10" db="EMBL/GenBank/DDBJ databases">
        <authorList>
            <person name="de Groot N.N."/>
        </authorList>
    </citation>
    <scope>NUCLEOTIDE SEQUENCE [LARGE SCALE GENOMIC DNA]</scope>
    <source>
        <strain evidence="2 3">DSM 26915</strain>
    </source>
</reference>
<dbReference type="Proteomes" id="UP000236752">
    <property type="component" value="Unassembled WGS sequence"/>
</dbReference>
<evidence type="ECO:0000259" key="1">
    <source>
        <dbReference type="PROSITE" id="PS51340"/>
    </source>
</evidence>
<proteinExistence type="predicted"/>
<dbReference type="Pfam" id="PF03473">
    <property type="entry name" value="MOSC"/>
    <property type="match status" value="1"/>
</dbReference>
<evidence type="ECO:0000313" key="2">
    <source>
        <dbReference type="EMBL" id="SEF65534.1"/>
    </source>
</evidence>
<dbReference type="AlphaFoldDB" id="A0A1H5TRW9"/>
<dbReference type="Pfam" id="PF03476">
    <property type="entry name" value="MOSC_N"/>
    <property type="match status" value="1"/>
</dbReference>
<dbReference type="RefSeq" id="WP_103909069.1">
    <property type="nucleotide sequence ID" value="NZ_FNUZ01000001.1"/>
</dbReference>
<dbReference type="Gene3D" id="2.40.33.20">
    <property type="entry name" value="PK beta-barrel domain-like"/>
    <property type="match status" value="1"/>
</dbReference>
<dbReference type="EMBL" id="FNUZ01000001">
    <property type="protein sequence ID" value="SEF65534.1"/>
    <property type="molecule type" value="Genomic_DNA"/>
</dbReference>
<dbReference type="GO" id="GO:0030151">
    <property type="term" value="F:molybdenum ion binding"/>
    <property type="evidence" value="ECO:0007669"/>
    <property type="project" value="InterPro"/>
</dbReference>
<accession>A0A1H5TRW9</accession>
<gene>
    <name evidence="2" type="ORF">SAMN04488045_0719</name>
</gene>
<name>A0A1H5TRW9_9RHOB</name>
<evidence type="ECO:0000313" key="3">
    <source>
        <dbReference type="Proteomes" id="UP000236752"/>
    </source>
</evidence>
<dbReference type="InterPro" id="IPR005302">
    <property type="entry name" value="MoCF_Sase_C"/>
</dbReference>
<feature type="domain" description="MOSC" evidence="1">
    <location>
        <begin position="106"/>
        <end position="244"/>
    </location>
</feature>
<dbReference type="PROSITE" id="PS51340">
    <property type="entry name" value="MOSC"/>
    <property type="match status" value="1"/>
</dbReference>
<dbReference type="OrthoDB" id="581532at2"/>
<dbReference type="GO" id="GO:0003824">
    <property type="term" value="F:catalytic activity"/>
    <property type="evidence" value="ECO:0007669"/>
    <property type="project" value="InterPro"/>
</dbReference>
<protein>
    <recommendedName>
        <fullName evidence="1">MOSC domain-containing protein</fullName>
    </recommendedName>
</protein>
<sequence length="244" mass="26840">MGRVSALWRYPIKAVGRASADRISFEAGKTTPWDRVWGIAHTNAVYEGDGWQHCRNFIRAAGSPKLMAVSAQLDEDAGTVTLSHPDRPTITVNPDQDQNTLIDWVAPLVAEGRPAPSSVYRTTRGITDSRLQSISVGNLASLRALSDKLGRPVSEHRFRANVWLDGLAPWEEFDWVGKDITIGDATFAVREPMERCRATEANPDTGERDIATLALLQTWGHRDFTVNVECTQSGTVAIGDEISL</sequence>